<dbReference type="Gene3D" id="3.30.450.20">
    <property type="entry name" value="PAS domain"/>
    <property type="match status" value="1"/>
</dbReference>
<dbReference type="AlphaFoldDB" id="A0A2J7TFS8"/>
<dbReference type="GO" id="GO:0006355">
    <property type="term" value="P:regulation of DNA-templated transcription"/>
    <property type="evidence" value="ECO:0007669"/>
    <property type="project" value="InterPro"/>
</dbReference>
<organism evidence="2 3">
    <name type="scientific">Methylocella silvestris</name>
    <dbReference type="NCBI Taxonomy" id="199596"/>
    <lineage>
        <taxon>Bacteria</taxon>
        <taxon>Pseudomonadati</taxon>
        <taxon>Pseudomonadota</taxon>
        <taxon>Alphaproteobacteria</taxon>
        <taxon>Hyphomicrobiales</taxon>
        <taxon>Beijerinckiaceae</taxon>
        <taxon>Methylocella</taxon>
    </lineage>
</organism>
<protein>
    <recommendedName>
        <fullName evidence="1">PAS fold-2 domain-containing protein</fullName>
    </recommendedName>
</protein>
<evidence type="ECO:0000259" key="1">
    <source>
        <dbReference type="Pfam" id="PF08446"/>
    </source>
</evidence>
<reference evidence="2 3" key="1">
    <citation type="submission" date="2017-10" db="EMBL/GenBank/DDBJ databases">
        <title>Genome announcement of Methylocella silvestris TVC from permafrost.</title>
        <authorList>
            <person name="Wang J."/>
            <person name="Geng K."/>
            <person name="Ul-Haque F."/>
            <person name="Crombie A.T."/>
            <person name="Street L.E."/>
            <person name="Wookey P.A."/>
            <person name="Murrell J.C."/>
            <person name="Pratscher J."/>
        </authorList>
    </citation>
    <scope>NUCLEOTIDE SEQUENCE [LARGE SCALE GENOMIC DNA]</scope>
    <source>
        <strain evidence="2 3">TVC</strain>
    </source>
</reference>
<dbReference type="Pfam" id="PF08446">
    <property type="entry name" value="PAS_2"/>
    <property type="match status" value="1"/>
</dbReference>
<dbReference type="EMBL" id="PDZR01000014">
    <property type="protein sequence ID" value="PNG25612.1"/>
    <property type="molecule type" value="Genomic_DNA"/>
</dbReference>
<accession>A0A2J7TFS8</accession>
<name>A0A2J7TFS8_METSI</name>
<sequence length="89" mass="9373">MSYALDLKECEREPIATPSSIQPYGALLVLDQKGKLIVQAAGDTERLLGIKNSVLGKSVADVLGISVADLLTQADDTLLGKPAYLCDLG</sequence>
<proteinExistence type="predicted"/>
<evidence type="ECO:0000313" key="3">
    <source>
        <dbReference type="Proteomes" id="UP000236286"/>
    </source>
</evidence>
<dbReference type="InterPro" id="IPR035965">
    <property type="entry name" value="PAS-like_dom_sf"/>
</dbReference>
<dbReference type="SUPFAM" id="SSF55785">
    <property type="entry name" value="PYP-like sensor domain (PAS domain)"/>
    <property type="match status" value="1"/>
</dbReference>
<dbReference type="InterPro" id="IPR013654">
    <property type="entry name" value="PAS_2"/>
</dbReference>
<gene>
    <name evidence="2" type="ORF">CR492_12880</name>
</gene>
<dbReference type="Proteomes" id="UP000236286">
    <property type="component" value="Unassembled WGS sequence"/>
</dbReference>
<comment type="caution">
    <text evidence="2">The sequence shown here is derived from an EMBL/GenBank/DDBJ whole genome shotgun (WGS) entry which is preliminary data.</text>
</comment>
<feature type="domain" description="PAS fold-2" evidence="1">
    <location>
        <begin position="10"/>
        <end position="74"/>
    </location>
</feature>
<dbReference type="RefSeq" id="WP_102844157.1">
    <property type="nucleotide sequence ID" value="NZ_PDZR01000014.1"/>
</dbReference>
<evidence type="ECO:0000313" key="2">
    <source>
        <dbReference type="EMBL" id="PNG25612.1"/>
    </source>
</evidence>